<dbReference type="Proteomes" id="UP000785679">
    <property type="component" value="Unassembled WGS sequence"/>
</dbReference>
<evidence type="ECO:0000256" key="1">
    <source>
        <dbReference type="SAM" id="MobiDB-lite"/>
    </source>
</evidence>
<reference evidence="2" key="1">
    <citation type="submission" date="2019-06" db="EMBL/GenBank/DDBJ databases">
        <authorList>
            <person name="Zheng W."/>
        </authorList>
    </citation>
    <scope>NUCLEOTIDE SEQUENCE</scope>
    <source>
        <strain evidence="2">QDHG01</strain>
    </source>
</reference>
<dbReference type="AlphaFoldDB" id="A0A8J8T557"/>
<keyword evidence="3" id="KW-1185">Reference proteome</keyword>
<proteinExistence type="predicted"/>
<evidence type="ECO:0000313" key="2">
    <source>
        <dbReference type="EMBL" id="TNV82772.1"/>
    </source>
</evidence>
<name>A0A8J8T557_HALGN</name>
<dbReference type="OrthoDB" id="10612716at2759"/>
<evidence type="ECO:0000313" key="3">
    <source>
        <dbReference type="Proteomes" id="UP000785679"/>
    </source>
</evidence>
<organism evidence="2 3">
    <name type="scientific">Halteria grandinella</name>
    <dbReference type="NCBI Taxonomy" id="5974"/>
    <lineage>
        <taxon>Eukaryota</taxon>
        <taxon>Sar</taxon>
        <taxon>Alveolata</taxon>
        <taxon>Ciliophora</taxon>
        <taxon>Intramacronucleata</taxon>
        <taxon>Spirotrichea</taxon>
        <taxon>Stichotrichia</taxon>
        <taxon>Sporadotrichida</taxon>
        <taxon>Halteriidae</taxon>
        <taxon>Halteria</taxon>
    </lineage>
</organism>
<feature type="region of interest" description="Disordered" evidence="1">
    <location>
        <begin position="760"/>
        <end position="781"/>
    </location>
</feature>
<protein>
    <submittedName>
        <fullName evidence="2">Uncharacterized protein</fullName>
    </submittedName>
</protein>
<gene>
    <name evidence="2" type="ORF">FGO68_gene9238</name>
</gene>
<sequence length="781" mass="89656">MVVLTHIKNKKLMGCTNEKALSATVPERAIIPIEPFSRNGARTDIQREMSQDEIGAQQRDESIIMKKAPTRQKVDVQELKRIVKGAETQIVADAECSSINTDKYTDLSDLVFLCLKGDDFNVLKTINACLKFKFTSATSLNAVFCPQELIDKLKDKNISKSWTPVHFACYYNQTTLLRYFLEQRKESLLLAYSDPEWLTRDAFHNGNSTEQEIEMIRHLITKRALPTFSYLINNFQYASHYLSYRHIKQIINWVHKAQWIEGLQEIVSGSTLKNIFRSFTVKGKLQIIQEIFEPLLANENLRKAPITYAPVNQQIQQQQPLILGALVHELLNQQPYISVTYVNILKGVYDPYMEKQLTPTEKTQRLRSIKANLYSSDVIKMAIELKFNVALEEYFKEINSSAQQYDKAAFQDLVKHLKTILTIENINRHKQKINGLLSQSRLGTNQTFDINISAVESRSLERFRATQNVQLDFLKSPKHQVSVNTSFWGPLLWCLQSQNYSLFQHLLAKYNPNLRKELFLDLDDDFGEETSSYSNELLPFVIVVDQQSTEGLLILLESPLINHLWRIDTHIKEAVDMMRYEGWTEGIQILLQAQIVRTSFNALAFNDDERSDILFGLHIPITDSYKELMLKSNLTLAQDPIFSLDLMVMLITNYDFLTTSIQQALHTIAKQCNQSISKDRSTLTKWICQRAMQAVNLVSVKEFMVGGLDESVTIQKRLKEEFMLFFSIIREIPGFAEAEKLADEGPMAFSTKGILEGSTQITKSQPHKGTDLLNRTTSNKI</sequence>
<dbReference type="EMBL" id="RRYP01004560">
    <property type="protein sequence ID" value="TNV82772.1"/>
    <property type="molecule type" value="Genomic_DNA"/>
</dbReference>
<accession>A0A8J8T557</accession>
<comment type="caution">
    <text evidence="2">The sequence shown here is derived from an EMBL/GenBank/DDBJ whole genome shotgun (WGS) entry which is preliminary data.</text>
</comment>